<dbReference type="Gene3D" id="3.40.630.190">
    <property type="entry name" value="LCP protein"/>
    <property type="match status" value="1"/>
</dbReference>
<evidence type="ECO:0000313" key="4">
    <source>
        <dbReference type="EMBL" id="PIR74460.1"/>
    </source>
</evidence>
<evidence type="ECO:0000256" key="1">
    <source>
        <dbReference type="ARBA" id="ARBA00006068"/>
    </source>
</evidence>
<feature type="non-terminal residue" evidence="4">
    <location>
        <position position="354"/>
    </location>
</feature>
<dbReference type="Proteomes" id="UP000230154">
    <property type="component" value="Unassembled WGS sequence"/>
</dbReference>
<dbReference type="PANTHER" id="PTHR33392:SF6">
    <property type="entry name" value="POLYISOPRENYL-TEICHOIC ACID--PEPTIDOGLYCAN TEICHOIC ACID TRANSFERASE TAGU"/>
    <property type="match status" value="1"/>
</dbReference>
<dbReference type="PANTHER" id="PTHR33392">
    <property type="entry name" value="POLYISOPRENYL-TEICHOIC ACID--PEPTIDOGLYCAN TEICHOIC ACID TRANSFERASE TAGU"/>
    <property type="match status" value="1"/>
</dbReference>
<evidence type="ECO:0000313" key="5">
    <source>
        <dbReference type="Proteomes" id="UP000230154"/>
    </source>
</evidence>
<dbReference type="InterPro" id="IPR004474">
    <property type="entry name" value="LytR_CpsA_psr"/>
</dbReference>
<feature type="domain" description="Cell envelope-related transcriptional attenuator" evidence="3">
    <location>
        <begin position="108"/>
        <end position="268"/>
    </location>
</feature>
<protein>
    <recommendedName>
        <fullName evidence="3">Cell envelope-related transcriptional attenuator domain-containing protein</fullName>
    </recommendedName>
</protein>
<comment type="caution">
    <text evidence="4">The sequence shown here is derived from an EMBL/GenBank/DDBJ whole genome shotgun (WGS) entry which is preliminary data.</text>
</comment>
<dbReference type="EMBL" id="PFCB01000021">
    <property type="protein sequence ID" value="PIR74460.1"/>
    <property type="molecule type" value="Genomic_DNA"/>
</dbReference>
<dbReference type="AlphaFoldDB" id="A0A2H0TQL4"/>
<evidence type="ECO:0000259" key="3">
    <source>
        <dbReference type="Pfam" id="PF03816"/>
    </source>
</evidence>
<name>A0A2H0TQL4_9BACT</name>
<keyword evidence="2" id="KW-1133">Transmembrane helix</keyword>
<accession>A0A2H0TQL4</accession>
<reference evidence="5" key="1">
    <citation type="submission" date="2017-09" db="EMBL/GenBank/DDBJ databases">
        <title>Depth-based differentiation of microbial function through sediment-hosted aquifers and enrichment of novel symbionts in the deep terrestrial subsurface.</title>
        <authorList>
            <person name="Probst A.J."/>
            <person name="Ladd B."/>
            <person name="Jarett J.K."/>
            <person name="Geller-Mcgrath D.E."/>
            <person name="Sieber C.M.K."/>
            <person name="Emerson J.B."/>
            <person name="Anantharaman K."/>
            <person name="Thomas B.C."/>
            <person name="Malmstrom R."/>
            <person name="Stieglmeier M."/>
            <person name="Klingl A."/>
            <person name="Woyke T."/>
            <person name="Ryan C.M."/>
            <person name="Banfield J.F."/>
        </authorList>
    </citation>
    <scope>NUCLEOTIDE SEQUENCE [LARGE SCALE GENOMIC DNA]</scope>
</reference>
<keyword evidence="2" id="KW-0812">Transmembrane</keyword>
<keyword evidence="2" id="KW-0472">Membrane</keyword>
<feature type="transmembrane region" description="Helical" evidence="2">
    <location>
        <begin position="21"/>
        <end position="43"/>
    </location>
</feature>
<proteinExistence type="inferred from homology"/>
<dbReference type="NCBIfam" id="TIGR00350">
    <property type="entry name" value="lytR_cpsA_psr"/>
    <property type="match status" value="1"/>
</dbReference>
<organism evidence="4 5">
    <name type="scientific">Candidatus Magasanikbacteria bacterium CG10_big_fil_rev_8_21_14_0_10_47_10</name>
    <dbReference type="NCBI Taxonomy" id="1974652"/>
    <lineage>
        <taxon>Bacteria</taxon>
        <taxon>Candidatus Magasanikiibacteriota</taxon>
    </lineage>
</organism>
<evidence type="ECO:0000256" key="2">
    <source>
        <dbReference type="SAM" id="Phobius"/>
    </source>
</evidence>
<dbReference type="InterPro" id="IPR050922">
    <property type="entry name" value="LytR/CpsA/Psr_CW_biosynth"/>
</dbReference>
<dbReference type="Pfam" id="PF03816">
    <property type="entry name" value="LytR_cpsA_psr"/>
    <property type="match status" value="1"/>
</dbReference>
<sequence>MRRESINFLERETEKVTPRRRGLIFFIVIAVLLVLGGCVRYAMTTAIPQDPTSYDPITLEPKKPEGFLERIKHFVFSKEVKLEGERRDRINLLLLGQGGLGHDGPFLTDTIIIASIRPSTGEVAFTSIPRDLYVNIPGRGKRKINHANAFGEADNPGKGAELATRVIEETFSLDIDYYLRVDFKAFEELIDEVNGVRVNVEKKFIDIEYPAANDAYTSVSFQKGPQTMDGQTALEFVRSRHGNNGEGSDFARSKRQQKVLLALKEKILSFQTLANPIRIKNIIDTLGDHVTTDMQFSDMVAMMKLAKELDTSNIITLSLDNSSDGYLKNGITSDGAYILEPVAGNFEGINNAIE</sequence>
<gene>
    <name evidence="4" type="ORF">COU35_02670</name>
</gene>
<comment type="similarity">
    <text evidence="1">Belongs to the LytR/CpsA/Psr (LCP) family.</text>
</comment>